<proteinExistence type="predicted"/>
<dbReference type="Gene3D" id="1.25.40.390">
    <property type="match status" value="1"/>
</dbReference>
<comment type="caution">
    <text evidence="1">The sequence shown here is derived from an EMBL/GenBank/DDBJ whole genome shotgun (WGS) entry which is preliminary data.</text>
</comment>
<name>D7VH06_SPHSI</name>
<protein>
    <recommendedName>
        <fullName evidence="3">Susd and RagB outer membrane lipoprotein</fullName>
    </recommendedName>
</protein>
<dbReference type="GeneID" id="95429480"/>
<dbReference type="OrthoDB" id="9766256at2"/>
<dbReference type="EMBL" id="ACHA02000002">
    <property type="protein sequence ID" value="EFK59358.1"/>
    <property type="molecule type" value="Genomic_DNA"/>
</dbReference>
<organism evidence="1 2">
    <name type="scientific">Sphingobacterium spiritivorum ATCC 33861</name>
    <dbReference type="NCBI Taxonomy" id="525373"/>
    <lineage>
        <taxon>Bacteria</taxon>
        <taxon>Pseudomonadati</taxon>
        <taxon>Bacteroidota</taxon>
        <taxon>Sphingobacteriia</taxon>
        <taxon>Sphingobacteriales</taxon>
        <taxon>Sphingobacteriaceae</taxon>
        <taxon>Sphingobacterium</taxon>
    </lineage>
</organism>
<accession>D7VH06</accession>
<gene>
    <name evidence="1" type="ORF">HMPREF0766_10275</name>
</gene>
<dbReference type="HOGENOM" id="CLU_025928_1_0_10"/>
<keyword evidence="2" id="KW-1185">Reference proteome</keyword>
<dbReference type="Proteomes" id="UP000006258">
    <property type="component" value="Unassembled WGS sequence"/>
</dbReference>
<dbReference type="SUPFAM" id="SSF48452">
    <property type="entry name" value="TPR-like"/>
    <property type="match status" value="1"/>
</dbReference>
<dbReference type="PROSITE" id="PS51257">
    <property type="entry name" value="PROKAR_LIPOPROTEIN"/>
    <property type="match status" value="1"/>
</dbReference>
<dbReference type="Pfam" id="PF12771">
    <property type="entry name" value="SusD-like_2"/>
    <property type="match status" value="1"/>
</dbReference>
<sequence>MKRILITLITYGILLSGCQKTLEDEFTNPEIYDKTGNLFSGLFTKTLFTWKVYVEDYGEYWWEIAGSGAMGVAGYTQISQRYITDRYAWFSLYDDLSGVNAFGSADPLWQGRMKAFYEGSNAWAVVKDNLSKVSGQELNDNQIYFLLLSAIKDNTALKTVDFYNAIPYSEAFRGSERLFFPKYDDPKSIYISVLDDLKKIAEELPIAYSKMSASAVATFNNQDIAFRGDLNKWVQYVNAIRLKYALRISGVEEAIAKTHIQDVLSKNNLPTKDFVWVMPYDLDVRNGGEWLRSMFEGWAGTFMTDIYMKRMNYGTSLYEAGVDDPRLPVLAFPTKYSQLNVTPAVGDYRGVSMNADAQKAPYTAGERYYTGGPGGSIDEHLKQNSKSLINFVTITMNKKFPVYMISLSEIDLILAEIATKGLGNTGMSAGDHINNAIVHSTDFWYARNAESSFATNYPVLHPQKPSGTIVNTFATAVVNRFNSKTNIEDKMEIIMQQKFIHLNMMAPYELWTEQRRTRHPKLEPLTFNGKVMKPFPERLRYPIAEQQTNPDNYATVKSDDNFTNPIFWVPQSLRNVNPYWDNYNYE</sequence>
<dbReference type="eggNOG" id="COG4198">
    <property type="taxonomic scope" value="Bacteria"/>
</dbReference>
<evidence type="ECO:0008006" key="3">
    <source>
        <dbReference type="Google" id="ProtNLM"/>
    </source>
</evidence>
<dbReference type="InterPro" id="IPR041662">
    <property type="entry name" value="SusD-like_2"/>
</dbReference>
<dbReference type="STRING" id="525373.HMPREF0766_10275"/>
<reference evidence="1" key="1">
    <citation type="submission" date="2010-07" db="EMBL/GenBank/DDBJ databases">
        <authorList>
            <person name="Muzny D."/>
            <person name="Qin X."/>
            <person name="Buhay C."/>
            <person name="Dugan-Rocha S."/>
            <person name="Ding Y."/>
            <person name="Chen G."/>
            <person name="Hawes A."/>
            <person name="Holder M."/>
            <person name="Jhangiani S."/>
            <person name="Johnson A."/>
            <person name="Khan Z."/>
            <person name="Li Z."/>
            <person name="Liu W."/>
            <person name="Liu X."/>
            <person name="Perez L."/>
            <person name="Shen H."/>
            <person name="Wang Q."/>
            <person name="Watt J."/>
            <person name="Xi L."/>
            <person name="Xin Y."/>
            <person name="Zhou J."/>
            <person name="Deng J."/>
            <person name="Jiang H."/>
            <person name="Liu Y."/>
            <person name="Qu J."/>
            <person name="Song X.-Z."/>
            <person name="Zhang L."/>
            <person name="Villasana D."/>
            <person name="Johnson A."/>
            <person name="Liu J."/>
            <person name="Liyanage D."/>
            <person name="Lorensuhewa L."/>
            <person name="Robinson T."/>
            <person name="Song A."/>
            <person name="Song B.-B."/>
            <person name="Dinh H."/>
            <person name="Thornton R."/>
            <person name="Coyle M."/>
            <person name="Francisco L."/>
            <person name="Jackson L."/>
            <person name="Javaid M."/>
            <person name="Korchina V."/>
            <person name="Kovar C."/>
            <person name="Mata R."/>
            <person name="Mathew T."/>
            <person name="Ngo R."/>
            <person name="Nguyen L."/>
            <person name="Nguyen N."/>
            <person name="Okwuonu G."/>
            <person name="Ongeri F."/>
            <person name="Pham C."/>
            <person name="Simmons D."/>
            <person name="Wilczek-Boney K."/>
            <person name="Hale W."/>
            <person name="Jakkamsetti A."/>
            <person name="Pham P."/>
            <person name="Ruth R."/>
            <person name="San Lucas F."/>
            <person name="Warren J."/>
            <person name="Zhang J."/>
            <person name="Zhao Z."/>
            <person name="Zhou C."/>
            <person name="Zhu D."/>
            <person name="Lee S."/>
            <person name="Bess C."/>
            <person name="Blankenburg K."/>
            <person name="Forbes L."/>
            <person name="Fu Q."/>
            <person name="Gubbala S."/>
            <person name="Hirani K."/>
            <person name="Jayaseelan J.C."/>
            <person name="Lara F."/>
            <person name="Munidasa M."/>
            <person name="Palculict T."/>
            <person name="Patil S."/>
            <person name="Pu L.-L."/>
            <person name="Saada N."/>
            <person name="Tang L."/>
            <person name="Weissenberger G."/>
            <person name="Zhu Y."/>
            <person name="Hemphill L."/>
            <person name="Shang Y."/>
            <person name="Youmans B."/>
            <person name="Ayvaz T."/>
            <person name="Ross M."/>
            <person name="Santibanez J."/>
            <person name="Aqrawi P."/>
            <person name="Gross S."/>
            <person name="Joshi V."/>
            <person name="Fowler G."/>
            <person name="Nazareth L."/>
            <person name="Reid J."/>
            <person name="Worley K."/>
            <person name="Petrosino J."/>
            <person name="Highlander S."/>
            <person name="Gibbs R."/>
        </authorList>
    </citation>
    <scope>NUCLEOTIDE SEQUENCE [LARGE SCALE GENOMIC DNA]</scope>
    <source>
        <strain evidence="1">ATCC 33861</strain>
    </source>
</reference>
<evidence type="ECO:0000313" key="1">
    <source>
        <dbReference type="EMBL" id="EFK59358.1"/>
    </source>
</evidence>
<dbReference type="AlphaFoldDB" id="D7VH06"/>
<evidence type="ECO:0000313" key="2">
    <source>
        <dbReference type="Proteomes" id="UP000006258"/>
    </source>
</evidence>
<dbReference type="RefSeq" id="WP_002997066.1">
    <property type="nucleotide sequence ID" value="NZ_GL379771.1"/>
</dbReference>
<dbReference type="InterPro" id="IPR011990">
    <property type="entry name" value="TPR-like_helical_dom_sf"/>
</dbReference>